<accession>A0A914R123</accession>
<evidence type="ECO:0000256" key="1">
    <source>
        <dbReference type="SAM" id="Phobius"/>
    </source>
</evidence>
<keyword evidence="2" id="KW-1185">Reference proteome</keyword>
<reference evidence="3 4" key="1">
    <citation type="submission" date="2022-11" db="UniProtKB">
        <authorList>
            <consortium name="WormBaseParasite"/>
        </authorList>
    </citation>
    <scope>IDENTIFICATION</scope>
</reference>
<evidence type="ECO:0000313" key="2">
    <source>
        <dbReference type="Proteomes" id="UP000887578"/>
    </source>
</evidence>
<protein>
    <submittedName>
        <fullName evidence="3 4">Uncharacterized protein</fullName>
    </submittedName>
</protein>
<dbReference type="Proteomes" id="UP000887578">
    <property type="component" value="Unplaced"/>
</dbReference>
<evidence type="ECO:0000313" key="3">
    <source>
        <dbReference type="WBParaSite" id="PDA_v2.g19271.t1"/>
    </source>
</evidence>
<dbReference type="WBParaSite" id="PDA_v2.g9944.t1">
    <property type="protein sequence ID" value="PDA_v2.g9944.t1"/>
    <property type="gene ID" value="PDA_v2.g9944"/>
</dbReference>
<name>A0A914R123_9BILA</name>
<proteinExistence type="predicted"/>
<dbReference type="WBParaSite" id="PDA_v2.g19271.t1">
    <property type="protein sequence ID" value="PDA_v2.g19271.t1"/>
    <property type="gene ID" value="PDA_v2.g19271"/>
</dbReference>
<evidence type="ECO:0000313" key="4">
    <source>
        <dbReference type="WBParaSite" id="PDA_v2.g9944.t1"/>
    </source>
</evidence>
<sequence>MGTIITLIEFHSPLPPLPYSVLYIFQNIPHLIIFLRIIYANRKRMKELNTVGNEHLAVKTVMGKNIAVVINADEYFKGLQQQWK</sequence>
<keyword evidence="1" id="KW-0812">Transmembrane</keyword>
<dbReference type="AlphaFoldDB" id="A0A914R123"/>
<feature type="transmembrane region" description="Helical" evidence="1">
    <location>
        <begin position="20"/>
        <end position="39"/>
    </location>
</feature>
<organism evidence="2 4">
    <name type="scientific">Panagrolaimus davidi</name>
    <dbReference type="NCBI Taxonomy" id="227884"/>
    <lineage>
        <taxon>Eukaryota</taxon>
        <taxon>Metazoa</taxon>
        <taxon>Ecdysozoa</taxon>
        <taxon>Nematoda</taxon>
        <taxon>Chromadorea</taxon>
        <taxon>Rhabditida</taxon>
        <taxon>Tylenchina</taxon>
        <taxon>Panagrolaimomorpha</taxon>
        <taxon>Panagrolaimoidea</taxon>
        <taxon>Panagrolaimidae</taxon>
        <taxon>Panagrolaimus</taxon>
    </lineage>
</organism>
<keyword evidence="1" id="KW-1133">Transmembrane helix</keyword>
<keyword evidence="1" id="KW-0472">Membrane</keyword>